<dbReference type="EMBL" id="CP033459">
    <property type="protein sequence ID" value="QFQ12338.1"/>
    <property type="molecule type" value="Genomic_DNA"/>
</dbReference>
<name>A0A5P8E5Y1_9BACT</name>
<dbReference type="AlphaFoldDB" id="A0A5P8E5Y1"/>
<organism evidence="1 2">
    <name type="scientific">Pseudoprevotella muciniphila</name>
    <dbReference type="NCBI Taxonomy" id="2133944"/>
    <lineage>
        <taxon>Bacteria</taxon>
        <taxon>Pseudomonadati</taxon>
        <taxon>Bacteroidota</taxon>
        <taxon>Bacteroidia</taxon>
        <taxon>Bacteroidales</taxon>
        <taxon>Prevotellaceae</taxon>
        <taxon>Pseudoprevotella</taxon>
    </lineage>
</organism>
<dbReference type="OrthoDB" id="1451627at2"/>
<evidence type="ECO:0000313" key="2">
    <source>
        <dbReference type="Proteomes" id="UP000249375"/>
    </source>
</evidence>
<evidence type="ECO:0000313" key="1">
    <source>
        <dbReference type="EMBL" id="QFQ12338.1"/>
    </source>
</evidence>
<accession>A0A5P8E5Y1</accession>
<sequence>MLFKTVIFSDVPVLKGFKYRDRFQLVPFFYSGAAPMSKYAKHFPAFLEYEAEKMEEELSFESELKERGVSADVIKNGRYIPNQERVKREILQLLTCLTNYHFFSYGSSVAIWGIQLPSDNLDDISPKELALLDDAKSKWTLGCYRYPGMKKDLTINRYTQVFDYYDTSSTTDYYTNNPGAWLTPELSFPQYIEFCLDRYYASDEDVYKKIKHCLGLLADGIALFDTKRSVSLLSIVSSIEGMALMDYVMYGETKGLGAKNRFTRYLKRYVAGKSTEKYEQYYAKRCSITHEGELFIGDLDVFSNPEEQHKDWLLRLEIMQVARLALYHWLRRKL</sequence>
<evidence type="ECO:0008006" key="3">
    <source>
        <dbReference type="Google" id="ProtNLM"/>
    </source>
</evidence>
<proteinExistence type="predicted"/>
<keyword evidence="2" id="KW-1185">Reference proteome</keyword>
<protein>
    <recommendedName>
        <fullName evidence="3">Apea-like HEPN domain-containing protein</fullName>
    </recommendedName>
</protein>
<reference evidence="1 2" key="1">
    <citation type="submission" date="2018-11" db="EMBL/GenBank/DDBJ databases">
        <authorList>
            <person name="Na S.W."/>
            <person name="Baik M."/>
        </authorList>
    </citation>
    <scope>NUCLEOTIDE SEQUENCE [LARGE SCALE GENOMIC DNA]</scope>
    <source>
        <strain evidence="1 2">E39</strain>
    </source>
</reference>
<gene>
    <name evidence="1" type="ORF">C7Y71_004530</name>
</gene>
<dbReference type="KEGG" id="alq:C7Y71_004530"/>
<dbReference type="RefSeq" id="WP_111897202.1">
    <property type="nucleotide sequence ID" value="NZ_CP033459.1"/>
</dbReference>
<dbReference type="Proteomes" id="UP000249375">
    <property type="component" value="Chromosome"/>
</dbReference>